<dbReference type="InterPro" id="IPR036907">
    <property type="entry name" value="5'-Nucleotdase_C_sf"/>
</dbReference>
<evidence type="ECO:0000313" key="16">
    <source>
        <dbReference type="Proteomes" id="UP001168972"/>
    </source>
</evidence>
<dbReference type="PRINTS" id="PR01607">
    <property type="entry name" value="APYRASEFAMLY"/>
</dbReference>
<dbReference type="InterPro" id="IPR008334">
    <property type="entry name" value="5'-Nucleotdase_C"/>
</dbReference>
<evidence type="ECO:0000259" key="14">
    <source>
        <dbReference type="Pfam" id="PF02872"/>
    </source>
</evidence>
<dbReference type="Proteomes" id="UP001168972">
    <property type="component" value="Unassembled WGS sequence"/>
</dbReference>
<evidence type="ECO:0000256" key="4">
    <source>
        <dbReference type="ARBA" id="ARBA00022442"/>
    </source>
</evidence>
<dbReference type="Pfam" id="PF02872">
    <property type="entry name" value="5_nucleotid_C"/>
    <property type="match status" value="1"/>
</dbReference>
<dbReference type="EMBL" id="JAQQBR010000005">
    <property type="protein sequence ID" value="KAK0175756.1"/>
    <property type="molecule type" value="Genomic_DNA"/>
</dbReference>
<dbReference type="InterPro" id="IPR006146">
    <property type="entry name" value="5'-Nucleotdase_CS"/>
</dbReference>
<proteinExistence type="inferred from homology"/>
<dbReference type="Pfam" id="PF00149">
    <property type="entry name" value="Metallophos"/>
    <property type="match status" value="1"/>
</dbReference>
<dbReference type="AlphaFoldDB" id="A0AA39FUG7"/>
<dbReference type="GO" id="GO:0006196">
    <property type="term" value="P:AMP catabolic process"/>
    <property type="evidence" value="ECO:0007669"/>
    <property type="project" value="TreeGrafter"/>
</dbReference>
<dbReference type="CDD" id="cd07409">
    <property type="entry name" value="MPP_CD73_N"/>
    <property type="match status" value="1"/>
</dbReference>
<protein>
    <recommendedName>
        <fullName evidence="3">apyrase</fullName>
        <ecNumber evidence="3">3.6.1.5</ecNumber>
    </recommendedName>
</protein>
<dbReference type="Gene3D" id="3.90.780.10">
    <property type="entry name" value="5'-Nucleotidase, C-terminal domain"/>
    <property type="match status" value="1"/>
</dbReference>
<dbReference type="Gene3D" id="3.60.21.10">
    <property type="match status" value="1"/>
</dbReference>
<evidence type="ECO:0000259" key="13">
    <source>
        <dbReference type="Pfam" id="PF00149"/>
    </source>
</evidence>
<dbReference type="GO" id="GO:0090729">
    <property type="term" value="F:toxin activity"/>
    <property type="evidence" value="ECO:0007669"/>
    <property type="project" value="UniProtKB-KW"/>
</dbReference>
<evidence type="ECO:0000256" key="12">
    <source>
        <dbReference type="RuleBase" id="RU362119"/>
    </source>
</evidence>
<keyword evidence="10 12" id="KW-0378">Hydrolase</keyword>
<feature type="domain" description="Calcineurin-like phosphoesterase" evidence="13">
    <location>
        <begin position="48"/>
        <end position="263"/>
    </location>
</feature>
<organism evidence="15 16">
    <name type="scientific">Microctonus hyperodae</name>
    <name type="common">Parasitoid wasp</name>
    <dbReference type="NCBI Taxonomy" id="165561"/>
    <lineage>
        <taxon>Eukaryota</taxon>
        <taxon>Metazoa</taxon>
        <taxon>Ecdysozoa</taxon>
        <taxon>Arthropoda</taxon>
        <taxon>Hexapoda</taxon>
        <taxon>Insecta</taxon>
        <taxon>Pterygota</taxon>
        <taxon>Neoptera</taxon>
        <taxon>Endopterygota</taxon>
        <taxon>Hymenoptera</taxon>
        <taxon>Apocrita</taxon>
        <taxon>Ichneumonoidea</taxon>
        <taxon>Braconidae</taxon>
        <taxon>Euphorinae</taxon>
        <taxon>Microctonus</taxon>
    </lineage>
</organism>
<keyword evidence="7" id="KW-0479">Metal-binding</keyword>
<dbReference type="GO" id="GO:0008253">
    <property type="term" value="F:5'-nucleotidase activity"/>
    <property type="evidence" value="ECO:0007669"/>
    <property type="project" value="TreeGrafter"/>
</dbReference>
<evidence type="ECO:0000256" key="10">
    <source>
        <dbReference type="ARBA" id="ARBA00022801"/>
    </source>
</evidence>
<dbReference type="FunFam" id="3.90.780.10:FF:000001">
    <property type="entry name" value="NT5E isoform 3"/>
    <property type="match status" value="1"/>
</dbReference>
<keyword evidence="4" id="KW-1201">Platelet aggregation inhibiting toxin</keyword>
<keyword evidence="5" id="KW-0964">Secreted</keyword>
<keyword evidence="11" id="KW-1199">Hemostasis impairing toxin</keyword>
<evidence type="ECO:0000256" key="9">
    <source>
        <dbReference type="ARBA" id="ARBA00022741"/>
    </source>
</evidence>
<reference evidence="15" key="2">
    <citation type="submission" date="2023-03" db="EMBL/GenBank/DDBJ databases">
        <authorList>
            <person name="Inwood S.N."/>
            <person name="Skelly J.G."/>
            <person name="Guhlin J."/>
            <person name="Harrop T.W.R."/>
            <person name="Goldson S.G."/>
            <person name="Dearden P.K."/>
        </authorList>
    </citation>
    <scope>NUCLEOTIDE SEQUENCE</scope>
    <source>
        <strain evidence="15">Lincoln</strain>
        <tissue evidence="15">Whole body</tissue>
    </source>
</reference>
<evidence type="ECO:0000256" key="2">
    <source>
        <dbReference type="ARBA" id="ARBA00006654"/>
    </source>
</evidence>
<dbReference type="GO" id="GO:0005576">
    <property type="term" value="C:extracellular region"/>
    <property type="evidence" value="ECO:0007669"/>
    <property type="project" value="UniProtKB-SubCell"/>
</dbReference>
<dbReference type="InterPro" id="IPR029052">
    <property type="entry name" value="Metallo-depent_PP-like"/>
</dbReference>
<dbReference type="FunFam" id="3.60.21.10:FF:000020">
    <property type="entry name" value="NT5E isoform 4"/>
    <property type="match status" value="1"/>
</dbReference>
<dbReference type="SUPFAM" id="SSF55816">
    <property type="entry name" value="5'-nucleotidase (syn. UDP-sugar hydrolase), C-terminal domain"/>
    <property type="match status" value="1"/>
</dbReference>
<dbReference type="PROSITE" id="PS00786">
    <property type="entry name" value="5_NUCLEOTIDASE_2"/>
    <property type="match status" value="1"/>
</dbReference>
<dbReference type="PANTHER" id="PTHR11575">
    <property type="entry name" value="5'-NUCLEOTIDASE-RELATED"/>
    <property type="match status" value="1"/>
</dbReference>
<dbReference type="GO" id="GO:0004050">
    <property type="term" value="F:apyrase activity"/>
    <property type="evidence" value="ECO:0007669"/>
    <property type="project" value="UniProtKB-EC"/>
</dbReference>
<name>A0AA39FUG7_MICHY</name>
<dbReference type="SUPFAM" id="SSF56300">
    <property type="entry name" value="Metallo-dependent phosphatases"/>
    <property type="match status" value="1"/>
</dbReference>
<evidence type="ECO:0000256" key="1">
    <source>
        <dbReference type="ARBA" id="ARBA00004613"/>
    </source>
</evidence>
<dbReference type="GO" id="GO:0000166">
    <property type="term" value="F:nucleotide binding"/>
    <property type="evidence" value="ECO:0007669"/>
    <property type="project" value="UniProtKB-KW"/>
</dbReference>
<comment type="caution">
    <text evidence="15">The sequence shown here is derived from an EMBL/GenBank/DDBJ whole genome shotgun (WGS) entry which is preliminary data.</text>
</comment>
<evidence type="ECO:0000256" key="3">
    <source>
        <dbReference type="ARBA" id="ARBA00012148"/>
    </source>
</evidence>
<evidence type="ECO:0000256" key="8">
    <source>
        <dbReference type="ARBA" id="ARBA00022729"/>
    </source>
</evidence>
<sequence>MKIIITMNIWKFLKIVLLYLIVTLNLQCNAFTGRGLMYPGRTDFFELSIIHMNDFHARFEEVSPQAGTCRRDKGEQCIGGLPRILTASRQLLNERPNAIFLNAGDHYQGTLWYNVHRWNATAEFLNMLPYDVITIGNHEFDDGIAGLVPLLKAINVPVVVTNIDTANEPTIQNLMENSTIVHRGGKKIGIIGVILQSTPEIATTENLIFLDEVETINLEAEKLKKEENVEIIIVLSHCGLEVDRKIAAECPLVDVIVGGHSHTFLYSGTQPFIDEPEDNYPVVVTQKYTNRTVLIVQAAAFTKYLGNLTVWFNENGEIEDWDGNPILLDDTIEQDLNMLNALVPWKIDVDTIADKIIGQSRVELRKDCRFGECNIGNFITDAMIESYIHRIENKNYWTYAAIAVMNGGGIRSPINSINGDITYGDLVMAQPFENTWDVIELQGKDLRQTLEVTVARTKSKDHWSGYSFLVWSGVKVVYNMSRNAYSRVVEVKVRCQKCEIPVYEDLIDNKWYRIVAPTFLVEGGDGHSIIANNHRNHEVGQVDIDQLIKFVEKMTPLIYGKEGRITFLNDHK</sequence>
<keyword evidence="9 12" id="KW-0547">Nucleotide-binding</keyword>
<reference evidence="15" key="1">
    <citation type="journal article" date="2023" name="bioRxiv">
        <title>Scaffold-level genome assemblies of two parasitoid biocontrol wasps reveal the parthenogenesis mechanism and an associated novel virus.</title>
        <authorList>
            <person name="Inwood S."/>
            <person name="Skelly J."/>
            <person name="Guhlin J."/>
            <person name="Harrop T."/>
            <person name="Goldson S."/>
            <person name="Dearden P."/>
        </authorList>
    </citation>
    <scope>NUCLEOTIDE SEQUENCE</scope>
    <source>
        <strain evidence="15">Lincoln</strain>
        <tissue evidence="15">Whole body</tissue>
    </source>
</reference>
<feature type="domain" description="5'-Nucleotidase C-terminal" evidence="14">
    <location>
        <begin position="357"/>
        <end position="528"/>
    </location>
</feature>
<dbReference type="InterPro" id="IPR006179">
    <property type="entry name" value="5_nucleotidase/apyrase"/>
</dbReference>
<accession>A0AA39FUG7</accession>
<evidence type="ECO:0000256" key="5">
    <source>
        <dbReference type="ARBA" id="ARBA00022525"/>
    </source>
</evidence>
<keyword evidence="8" id="KW-0732">Signal</keyword>
<keyword evidence="16" id="KW-1185">Reference proteome</keyword>
<comment type="similarity">
    <text evidence="2 12">Belongs to the 5'-nucleotidase family.</text>
</comment>
<evidence type="ECO:0000256" key="6">
    <source>
        <dbReference type="ARBA" id="ARBA00022656"/>
    </source>
</evidence>
<dbReference type="InterPro" id="IPR004843">
    <property type="entry name" value="Calcineurin-like_PHP"/>
</dbReference>
<gene>
    <name evidence="15" type="ORF">PV327_009482</name>
</gene>
<keyword evidence="6" id="KW-0800">Toxin</keyword>
<dbReference type="GO" id="GO:0005886">
    <property type="term" value="C:plasma membrane"/>
    <property type="evidence" value="ECO:0007669"/>
    <property type="project" value="TreeGrafter"/>
</dbReference>
<dbReference type="PANTHER" id="PTHR11575:SF32">
    <property type="entry name" value="APYRASE-LIKE PROTEIN"/>
    <property type="match status" value="1"/>
</dbReference>
<evidence type="ECO:0000313" key="15">
    <source>
        <dbReference type="EMBL" id="KAK0175756.1"/>
    </source>
</evidence>
<comment type="subcellular location">
    <subcellularLocation>
        <location evidence="1">Secreted</location>
    </subcellularLocation>
</comment>
<dbReference type="GO" id="GO:0046872">
    <property type="term" value="F:metal ion binding"/>
    <property type="evidence" value="ECO:0007669"/>
    <property type="project" value="UniProtKB-KW"/>
</dbReference>
<evidence type="ECO:0000256" key="11">
    <source>
        <dbReference type="ARBA" id="ARBA00023240"/>
    </source>
</evidence>
<dbReference type="EC" id="3.6.1.5" evidence="3"/>
<evidence type="ECO:0000256" key="7">
    <source>
        <dbReference type="ARBA" id="ARBA00022723"/>
    </source>
</evidence>